<reference evidence="2 3" key="1">
    <citation type="submission" date="2020-08" db="EMBL/GenBank/DDBJ databases">
        <title>Genomic Encyclopedia of Type Strains, Phase IV (KMG-IV): sequencing the most valuable type-strain genomes for metagenomic binning, comparative biology and taxonomic classification.</title>
        <authorList>
            <person name="Goeker M."/>
        </authorList>
    </citation>
    <scope>NUCLEOTIDE SEQUENCE [LARGE SCALE GENOMIC DNA]</scope>
    <source>
        <strain evidence="2 3">DSM 101791</strain>
    </source>
</reference>
<accession>A0A7W8GDB2</accession>
<dbReference type="Pfam" id="PF13302">
    <property type="entry name" value="Acetyltransf_3"/>
    <property type="match status" value="1"/>
</dbReference>
<keyword evidence="2" id="KW-0808">Transferase</keyword>
<organism evidence="2 3">
    <name type="scientific">Deinococcus budaensis</name>
    <dbReference type="NCBI Taxonomy" id="1665626"/>
    <lineage>
        <taxon>Bacteria</taxon>
        <taxon>Thermotogati</taxon>
        <taxon>Deinococcota</taxon>
        <taxon>Deinococci</taxon>
        <taxon>Deinococcales</taxon>
        <taxon>Deinococcaceae</taxon>
        <taxon>Deinococcus</taxon>
    </lineage>
</organism>
<name>A0A7W8GDB2_9DEIO</name>
<evidence type="ECO:0000313" key="2">
    <source>
        <dbReference type="EMBL" id="MBB5233500.1"/>
    </source>
</evidence>
<dbReference type="Proteomes" id="UP000525389">
    <property type="component" value="Unassembled WGS sequence"/>
</dbReference>
<dbReference type="PROSITE" id="PS51186">
    <property type="entry name" value="GNAT"/>
    <property type="match status" value="1"/>
</dbReference>
<sequence length="188" mass="21188">MTPSPPPLSLVSLRDRRPEDLPTLRRWLTDPGAEWRRWDAPYFHAQTTTRTMQAYVEGLTGSPPDPDEQVIDVDGACVGMVNRSEEAPEGGGWWDLGILIYDPAWWGGGVGTRALALWVQDTLDWTDAHVLTVTTWGGNLRMIRAAERLGFRECARVREARVVEGQRYDSVRLDLLRGEWTGGSRVDQ</sequence>
<evidence type="ECO:0000259" key="1">
    <source>
        <dbReference type="PROSITE" id="PS51186"/>
    </source>
</evidence>
<dbReference type="RefSeq" id="WP_343057609.1">
    <property type="nucleotide sequence ID" value="NZ_JACHFN010000002.1"/>
</dbReference>
<dbReference type="InterPro" id="IPR016181">
    <property type="entry name" value="Acyl_CoA_acyltransferase"/>
</dbReference>
<dbReference type="PANTHER" id="PTHR43415">
    <property type="entry name" value="SPERMIDINE N(1)-ACETYLTRANSFERASE"/>
    <property type="match status" value="1"/>
</dbReference>
<protein>
    <submittedName>
        <fullName evidence="2">RimJ/RimL family protein N-acetyltransferase</fullName>
    </submittedName>
</protein>
<dbReference type="EMBL" id="JACHFN010000002">
    <property type="protein sequence ID" value="MBB5233500.1"/>
    <property type="molecule type" value="Genomic_DNA"/>
</dbReference>
<dbReference type="Gene3D" id="3.40.630.30">
    <property type="match status" value="1"/>
</dbReference>
<dbReference type="PANTHER" id="PTHR43415:SF4">
    <property type="entry name" value="N-ACETYLTRANSFERASE DOMAIN-CONTAINING PROTEIN"/>
    <property type="match status" value="1"/>
</dbReference>
<proteinExistence type="predicted"/>
<dbReference type="AlphaFoldDB" id="A0A7W8GDB2"/>
<comment type="caution">
    <text evidence="2">The sequence shown here is derived from an EMBL/GenBank/DDBJ whole genome shotgun (WGS) entry which is preliminary data.</text>
</comment>
<dbReference type="SUPFAM" id="SSF55729">
    <property type="entry name" value="Acyl-CoA N-acyltransferases (Nat)"/>
    <property type="match status" value="1"/>
</dbReference>
<evidence type="ECO:0000313" key="3">
    <source>
        <dbReference type="Proteomes" id="UP000525389"/>
    </source>
</evidence>
<feature type="domain" description="N-acetyltransferase" evidence="1">
    <location>
        <begin position="11"/>
        <end position="169"/>
    </location>
</feature>
<dbReference type="InterPro" id="IPR000182">
    <property type="entry name" value="GNAT_dom"/>
</dbReference>
<dbReference type="GO" id="GO:0016747">
    <property type="term" value="F:acyltransferase activity, transferring groups other than amino-acyl groups"/>
    <property type="evidence" value="ECO:0007669"/>
    <property type="project" value="InterPro"/>
</dbReference>
<gene>
    <name evidence="2" type="ORF">HNQ09_000917</name>
</gene>
<keyword evidence="3" id="KW-1185">Reference proteome</keyword>